<dbReference type="Gene3D" id="3.40.50.970">
    <property type="match status" value="2"/>
</dbReference>
<dbReference type="eggNOG" id="KOG2338">
    <property type="taxonomic scope" value="Eukaryota"/>
</dbReference>
<evidence type="ECO:0000256" key="3">
    <source>
        <dbReference type="ARBA" id="ARBA00004980"/>
    </source>
</evidence>
<feature type="compositionally biased region" description="Basic residues" evidence="14">
    <location>
        <begin position="39"/>
        <end position="49"/>
    </location>
</feature>
<dbReference type="InterPro" id="IPR005475">
    <property type="entry name" value="Transketolase-like_Pyr-bd"/>
</dbReference>
<comment type="catalytic activity">
    <reaction evidence="13">
        <text>D-glyceraldehyde 3-phosphate + pyruvate + H(+) = 1-deoxy-D-xylulose 5-phosphate + CO2</text>
        <dbReference type="Rhea" id="RHEA:12605"/>
        <dbReference type="ChEBI" id="CHEBI:15361"/>
        <dbReference type="ChEBI" id="CHEBI:15378"/>
        <dbReference type="ChEBI" id="CHEBI:16526"/>
        <dbReference type="ChEBI" id="CHEBI:57792"/>
        <dbReference type="ChEBI" id="CHEBI:59776"/>
        <dbReference type="EC" id="2.2.1.7"/>
    </reaction>
    <physiologicalReaction direction="left-to-right" evidence="13">
        <dbReference type="Rhea" id="RHEA:12606"/>
    </physiologicalReaction>
</comment>
<dbReference type="GO" id="GO:0008661">
    <property type="term" value="F:1-deoxy-D-xylulose-5-phosphate synthase activity"/>
    <property type="evidence" value="ECO:0007669"/>
    <property type="project" value="UniProtKB-EC"/>
</dbReference>
<evidence type="ECO:0000259" key="15">
    <source>
        <dbReference type="SMART" id="SM00861"/>
    </source>
</evidence>
<accession>A0A0D3EG87</accession>
<evidence type="ECO:0000256" key="10">
    <source>
        <dbReference type="ARBA" id="ARBA00022977"/>
    </source>
</evidence>
<keyword evidence="9" id="KW-0460">Magnesium</keyword>
<dbReference type="EC" id="2.2.1.7" evidence="6"/>
<dbReference type="CDD" id="cd07033">
    <property type="entry name" value="TPP_PYR_DXS_TK_like"/>
    <property type="match status" value="1"/>
</dbReference>
<dbReference type="FunFam" id="3.60.10.10:FF:000086">
    <property type="entry name" value="Carbon catabolite repressor protein 4 homolog 6"/>
    <property type="match status" value="1"/>
</dbReference>
<dbReference type="eggNOG" id="KOG0523">
    <property type="taxonomic scope" value="Eukaryota"/>
</dbReference>
<comment type="cofactor">
    <cofactor evidence="1">
        <name>Mg(2+)</name>
        <dbReference type="ChEBI" id="CHEBI:18420"/>
    </cofactor>
</comment>
<dbReference type="GO" id="GO:0009228">
    <property type="term" value="P:thiamine biosynthetic process"/>
    <property type="evidence" value="ECO:0007669"/>
    <property type="project" value="UniProtKB-KW"/>
</dbReference>
<evidence type="ECO:0000256" key="13">
    <source>
        <dbReference type="ARBA" id="ARBA00050872"/>
    </source>
</evidence>
<evidence type="ECO:0000256" key="1">
    <source>
        <dbReference type="ARBA" id="ARBA00001946"/>
    </source>
</evidence>
<comment type="similarity">
    <text evidence="4">Belongs to the transketolase family. DXPS subfamily.</text>
</comment>
<dbReference type="SUPFAM" id="SSF52518">
    <property type="entry name" value="Thiamin diphosphate-binding fold (THDP-binding)"/>
    <property type="match status" value="2"/>
</dbReference>
<feature type="compositionally biased region" description="Basic and acidic residues" evidence="14">
    <location>
        <begin position="164"/>
        <end position="173"/>
    </location>
</feature>
<dbReference type="InterPro" id="IPR005477">
    <property type="entry name" value="Dxylulose-5-P_synthase"/>
</dbReference>
<evidence type="ECO:0000256" key="6">
    <source>
        <dbReference type="ARBA" id="ARBA00013150"/>
    </source>
</evidence>
<dbReference type="GO" id="GO:0016114">
    <property type="term" value="P:terpenoid biosynthetic process"/>
    <property type="evidence" value="ECO:0007669"/>
    <property type="project" value="InterPro"/>
</dbReference>
<dbReference type="PANTHER" id="PTHR43322:SF3">
    <property type="entry name" value="1-DEOXY-D-XYLULOSE-5-PHOSPHATE SYNTHASE"/>
    <property type="match status" value="1"/>
</dbReference>
<evidence type="ECO:0000256" key="4">
    <source>
        <dbReference type="ARBA" id="ARBA00011081"/>
    </source>
</evidence>
<keyword evidence="12" id="KW-0414">Isoprene biosynthesis</keyword>
<dbReference type="GO" id="GO:0046872">
    <property type="term" value="F:metal ion binding"/>
    <property type="evidence" value="ECO:0007669"/>
    <property type="project" value="UniProtKB-KW"/>
</dbReference>
<dbReference type="SMART" id="SM00861">
    <property type="entry name" value="Transket_pyr"/>
    <property type="match status" value="1"/>
</dbReference>
<dbReference type="InterPro" id="IPR033248">
    <property type="entry name" value="Transketolase_C"/>
</dbReference>
<keyword evidence="7" id="KW-0808">Transferase</keyword>
<dbReference type="Pfam" id="PF03372">
    <property type="entry name" value="Exo_endo_phos"/>
    <property type="match status" value="1"/>
</dbReference>
<evidence type="ECO:0000256" key="11">
    <source>
        <dbReference type="ARBA" id="ARBA00023052"/>
    </source>
</evidence>
<comment type="subunit">
    <text evidence="5">Homodimer.</text>
</comment>
<dbReference type="InterPro" id="IPR009014">
    <property type="entry name" value="Transketo_C/PFOR_II"/>
</dbReference>
<evidence type="ECO:0000256" key="14">
    <source>
        <dbReference type="SAM" id="MobiDB-lite"/>
    </source>
</evidence>
<proteinExistence type="inferred from homology"/>
<dbReference type="CDD" id="cd02007">
    <property type="entry name" value="TPP_DXS"/>
    <property type="match status" value="1"/>
</dbReference>
<feature type="compositionally biased region" description="Polar residues" evidence="14">
    <location>
        <begin position="103"/>
        <end position="114"/>
    </location>
</feature>
<dbReference type="HOGENOM" id="CLU_250370_0_0_1"/>
<dbReference type="SUPFAM" id="SSF52922">
    <property type="entry name" value="TK C-terminal domain-like"/>
    <property type="match status" value="1"/>
</dbReference>
<evidence type="ECO:0000256" key="12">
    <source>
        <dbReference type="ARBA" id="ARBA00023229"/>
    </source>
</evidence>
<organism evidence="16 17">
    <name type="scientific">Brassica oleracea var. oleracea</name>
    <dbReference type="NCBI Taxonomy" id="109376"/>
    <lineage>
        <taxon>Eukaryota</taxon>
        <taxon>Viridiplantae</taxon>
        <taxon>Streptophyta</taxon>
        <taxon>Embryophyta</taxon>
        <taxon>Tracheophyta</taxon>
        <taxon>Spermatophyta</taxon>
        <taxon>Magnoliopsida</taxon>
        <taxon>eudicotyledons</taxon>
        <taxon>Gunneridae</taxon>
        <taxon>Pentapetalae</taxon>
        <taxon>rosids</taxon>
        <taxon>malvids</taxon>
        <taxon>Brassicales</taxon>
        <taxon>Brassicaceae</taxon>
        <taxon>Brassiceae</taxon>
        <taxon>Brassica</taxon>
    </lineage>
</organism>
<evidence type="ECO:0000256" key="7">
    <source>
        <dbReference type="ARBA" id="ARBA00022679"/>
    </source>
</evidence>
<dbReference type="UniPathway" id="UPA00064">
    <property type="reaction ID" value="UER00091"/>
</dbReference>
<evidence type="ECO:0000313" key="16">
    <source>
        <dbReference type="EnsemblPlants" id="Bo9g171330.1"/>
    </source>
</evidence>
<dbReference type="Gramene" id="Bo9g171330.1">
    <property type="protein sequence ID" value="Bo9g171330.1"/>
    <property type="gene ID" value="Bo9g171330"/>
</dbReference>
<keyword evidence="8" id="KW-0479">Metal-binding</keyword>
<dbReference type="FunFam" id="3.40.50.970:FF:000005">
    <property type="entry name" value="1-deoxy-D-xylulose-5-phosphate synthase"/>
    <property type="match status" value="1"/>
</dbReference>
<dbReference type="Pfam" id="PF02779">
    <property type="entry name" value="Transket_pyr"/>
    <property type="match status" value="1"/>
</dbReference>
<dbReference type="EnsemblPlants" id="Bo9g171330.1">
    <property type="protein sequence ID" value="Bo9g171330.1"/>
    <property type="gene ID" value="Bo9g171330"/>
</dbReference>
<comment type="cofactor">
    <cofactor evidence="2">
        <name>thiamine diphosphate</name>
        <dbReference type="ChEBI" id="CHEBI:58937"/>
    </cofactor>
</comment>
<dbReference type="Proteomes" id="UP000032141">
    <property type="component" value="Chromosome C9"/>
</dbReference>
<dbReference type="InterPro" id="IPR036691">
    <property type="entry name" value="Endo/exonu/phosph_ase_sf"/>
</dbReference>
<dbReference type="STRING" id="109376.A0A0D3EG87"/>
<dbReference type="PANTHER" id="PTHR43322">
    <property type="entry name" value="1-D-DEOXYXYLULOSE 5-PHOSPHATE SYNTHASE-RELATED"/>
    <property type="match status" value="1"/>
</dbReference>
<dbReference type="Pfam" id="PF02780">
    <property type="entry name" value="Transketolase_C"/>
    <property type="match status" value="1"/>
</dbReference>
<keyword evidence="17" id="KW-1185">Reference proteome</keyword>
<feature type="compositionally biased region" description="Polar residues" evidence="14">
    <location>
        <begin position="553"/>
        <end position="563"/>
    </location>
</feature>
<feature type="region of interest" description="Disordered" evidence="14">
    <location>
        <begin position="513"/>
        <end position="563"/>
    </location>
</feature>
<reference evidence="16 17" key="1">
    <citation type="journal article" date="2014" name="Genome Biol.">
        <title>Transcriptome and methylome profiling reveals relics of genome dominance in the mesopolyploid Brassica oleracea.</title>
        <authorList>
            <person name="Parkin I.A."/>
            <person name="Koh C."/>
            <person name="Tang H."/>
            <person name="Robinson S.J."/>
            <person name="Kagale S."/>
            <person name="Clarke W.E."/>
            <person name="Town C.D."/>
            <person name="Nixon J."/>
            <person name="Krishnakumar V."/>
            <person name="Bidwell S.L."/>
            <person name="Denoeud F."/>
            <person name="Belcram H."/>
            <person name="Links M.G."/>
            <person name="Just J."/>
            <person name="Clarke C."/>
            <person name="Bender T."/>
            <person name="Huebert T."/>
            <person name="Mason A.S."/>
            <person name="Pires J.C."/>
            <person name="Barker G."/>
            <person name="Moore J."/>
            <person name="Walley P.G."/>
            <person name="Manoli S."/>
            <person name="Batley J."/>
            <person name="Edwards D."/>
            <person name="Nelson M.N."/>
            <person name="Wang X."/>
            <person name="Paterson A.H."/>
            <person name="King G."/>
            <person name="Bancroft I."/>
            <person name="Chalhoub B."/>
            <person name="Sharpe A.G."/>
        </authorList>
    </citation>
    <scope>NUCLEOTIDE SEQUENCE</scope>
    <source>
        <strain evidence="16 17">cv. TO1000</strain>
    </source>
</reference>
<feature type="region of interest" description="Disordered" evidence="14">
    <location>
        <begin position="83"/>
        <end position="175"/>
    </location>
</feature>
<evidence type="ECO:0000256" key="8">
    <source>
        <dbReference type="ARBA" id="ARBA00022723"/>
    </source>
</evidence>
<evidence type="ECO:0000256" key="2">
    <source>
        <dbReference type="ARBA" id="ARBA00001964"/>
    </source>
</evidence>
<dbReference type="GO" id="GO:0019288">
    <property type="term" value="P:isopentenyl diphosphate biosynthetic process, methylerythritol 4-phosphate pathway"/>
    <property type="evidence" value="ECO:0007669"/>
    <property type="project" value="UniProtKB-ARBA"/>
</dbReference>
<dbReference type="Gene3D" id="3.40.50.920">
    <property type="match status" value="1"/>
</dbReference>
<dbReference type="Pfam" id="PF13292">
    <property type="entry name" value="DXP_synthase_N"/>
    <property type="match status" value="1"/>
</dbReference>
<evidence type="ECO:0000256" key="5">
    <source>
        <dbReference type="ARBA" id="ARBA00011738"/>
    </source>
</evidence>
<sequence length="1468" mass="162012">MRRSRSVAQVFSDAAISNATTTCAPFVAMSSRPLQYRGGRARGRGRGRGGRSFSDRPYNDAGGHQFVTGDSHFQSVHDANLEFRHGNRGGSSSSSLDPRRFNHVQQPPFNQNYQLRPPPPQVQWRPNHPPSGQSYSACPPPPFYQNQMSRPPPQRSFRQRPRSKPSDFREWEYAKTAPSPGSEKFVVLSYNILADYLANDHWRNLYFHIPRNVLSWGWRKNKIVFELGLWSADIMCLQEVDKFQDLEEELKHRGYSGIWKMRTGNAVDGCAIFWRSNRFKLVQEESIQFNQLGLRDNVAQICVLEALLNSHTKENEASPSESCSRRVVVCNIHVLYNPKRGDFKLGQVRTLLERAHAVSKLWDDAPVVLCGDFNCTPKSHLYNFISEGKLDLSGVARNKVSGQESAEIRPPRPEIYTRFQSDNKSPQGQAQPQDLTANARMENNSYMDVGISPSIRNTSELPCGETVLAGHKATSSSVRVLPGEDLASGCNLGGQNRQPDDAGDLSLAEGLSSVTLSDPEPPQSFNAKDDSREKLSASSVISETEHFPEEIGFNTQNDSSSLSTKVDTSAEMKLDDLTLDEAAVLAQEEEGIGEDGETFLAKLHDNNEDLSKTGELVNDISRESGSEAMHYGKVTYNPASWTPMEIAAATGDPGRSTVEHALELKSTYSEIEGKANTRDENGEPVVTSYHRCFMGTVDYIWRSEGLQTVRVLAPIPKQAMQWTPGFPTPKWGSDHIALVSELAFCSSKKSLVCSLSKFIVWSDFNSRSLLLFMGSASIGYQSGISARFDRNLNLRWSDATLSSLPCKVDFSRKSFLSAATSTHNKECSNRARVCSLPNTDEKLETPILDSIETPSQLKNLTVKELKHLADEIRTELLSVLWKTRKSVKPSLAAIELTLALHYVFRAPVDKILWDAVEQTYAHKVLTRRWSSIPSRQNNGVSGVTSRLESEYDSFGTGHGCNSISAGLGLAVARDIKGKRDRVVAVIDSVTITAGQAYEAMSNAGYLDSNMIVILNDNRHSLHPNMADGSKASISALSSFMSKIQSSQIFRKFRELAKAMTKKIGKGMYEWAAKVDEYARGMVGPTGSTLFEELGLYYIGPVDGHNIEDLVCVLREVASLDSMGPVLVHVITEEKRDAETASIIVKDRRTYSDCFVEALVMEAEKDRDIVVVHAGIEMDPSLVTFQERFPERFFNVGLAEQHAVTFSAGLSSGGLKPFCIIPSAFLQRAYDQVVHDVDRQRKAVRFVITSAGLVGSDGPVQCGAFDIAFMSCLPNMIAMAPANEDELVNMVATAANVTDRPVCFRFPRGAIVNKNYLVPTGVPVEIGRGRVLLEGQKVALLGYGAMVQNCINAHSLLSKLGLNVTVADARFCKPLDIKLVRDLCQNHKFLITVEEGCVGGFGSHVAQFIALDGQLDGKIKWRPIVLPDGYIEEASPNEQLALAGLTGHHIAATALSLLGRTREALLLMS</sequence>
<reference evidence="16" key="2">
    <citation type="submission" date="2015-03" db="UniProtKB">
        <authorList>
            <consortium name="EnsemblPlants"/>
        </authorList>
    </citation>
    <scope>IDENTIFICATION</scope>
</reference>
<dbReference type="InterPro" id="IPR029061">
    <property type="entry name" value="THDP-binding"/>
</dbReference>
<dbReference type="InterPro" id="IPR005135">
    <property type="entry name" value="Endo/exonuclease/phosphatase"/>
</dbReference>
<keyword evidence="10" id="KW-0784">Thiamine biosynthesis</keyword>
<dbReference type="Gene3D" id="3.60.10.10">
    <property type="entry name" value="Endonuclease/exonuclease/phosphatase"/>
    <property type="match status" value="2"/>
</dbReference>
<feature type="domain" description="Transketolase-like pyrimidine-binding" evidence="15">
    <location>
        <begin position="1148"/>
        <end position="1313"/>
    </location>
</feature>
<evidence type="ECO:0000256" key="9">
    <source>
        <dbReference type="ARBA" id="ARBA00022842"/>
    </source>
</evidence>
<protein>
    <recommendedName>
        <fullName evidence="6">1-deoxy-D-xylulose-5-phosphate synthase</fullName>
        <ecNumber evidence="6">2.2.1.7</ecNumber>
    </recommendedName>
</protein>
<keyword evidence="11" id="KW-0786">Thiamine pyrophosphate</keyword>
<comment type="pathway">
    <text evidence="3">Metabolic intermediate biosynthesis; 1-deoxy-D-xylulose 5-phosphate biosynthesis; 1-deoxy-D-xylulose 5-phosphate from D-glyceraldehyde 3-phosphate and pyruvate: step 1/1.</text>
</comment>
<dbReference type="SUPFAM" id="SSF56219">
    <property type="entry name" value="DNase I-like"/>
    <property type="match status" value="1"/>
</dbReference>
<feature type="region of interest" description="Disordered" evidence="14">
    <location>
        <begin position="34"/>
        <end position="69"/>
    </location>
</feature>
<name>A0A0D3EG87_BRAOL</name>
<evidence type="ECO:0000313" key="17">
    <source>
        <dbReference type="Proteomes" id="UP000032141"/>
    </source>
</evidence>
<dbReference type="FunFam" id="3.40.50.920:FF:000002">
    <property type="entry name" value="1-deoxy-D-xylulose-5-phosphate synthase"/>
    <property type="match status" value="1"/>
</dbReference>